<dbReference type="EMBL" id="QGGP01000004">
    <property type="protein sequence ID" value="PWK18701.1"/>
    <property type="molecule type" value="Genomic_DNA"/>
</dbReference>
<proteinExistence type="predicted"/>
<protein>
    <recommendedName>
        <fullName evidence="1">CoA-binding domain-containing protein</fullName>
    </recommendedName>
</protein>
<accession>A0A316DKX4</accession>
<dbReference type="RefSeq" id="WP_109682508.1">
    <property type="nucleotide sequence ID" value="NZ_QGGP01000004.1"/>
</dbReference>
<name>A0A316DKX4_9FLAO</name>
<dbReference type="Pfam" id="PF13380">
    <property type="entry name" value="CoA_binding_2"/>
    <property type="match status" value="1"/>
</dbReference>
<dbReference type="OrthoDB" id="708726at2"/>
<feature type="domain" description="CoA-binding" evidence="1">
    <location>
        <begin position="3"/>
        <end position="114"/>
    </location>
</feature>
<dbReference type="AlphaFoldDB" id="A0A316DKX4"/>
<organism evidence="2 3">
    <name type="scientific">Xanthomarina spongicola</name>
    <dbReference type="NCBI Taxonomy" id="570520"/>
    <lineage>
        <taxon>Bacteria</taxon>
        <taxon>Pseudomonadati</taxon>
        <taxon>Bacteroidota</taxon>
        <taxon>Flavobacteriia</taxon>
        <taxon>Flavobacteriales</taxon>
        <taxon>Flavobacteriaceae</taxon>
        <taxon>Xanthomarina</taxon>
    </lineage>
</organism>
<sequence length="120" mass="13748">MDKKTLVFGASLKPDRYSNMAVNRLINSGHEVVAFGMKEGTINNVKIDTSLMPYEDIDTVTLYLNPKRQEAYYNYIISLNPKRVIFNPGTENPDFYNLLKENNIDFEVACTIVLLSTNQY</sequence>
<dbReference type="Proteomes" id="UP000245430">
    <property type="component" value="Unassembled WGS sequence"/>
</dbReference>
<evidence type="ECO:0000313" key="2">
    <source>
        <dbReference type="EMBL" id="PWK18701.1"/>
    </source>
</evidence>
<dbReference type="Gene3D" id="3.40.50.720">
    <property type="entry name" value="NAD(P)-binding Rossmann-like Domain"/>
    <property type="match status" value="1"/>
</dbReference>
<reference evidence="2 3" key="1">
    <citation type="submission" date="2018-05" db="EMBL/GenBank/DDBJ databases">
        <title>Genomic Encyclopedia of Archaeal and Bacterial Type Strains, Phase II (KMG-II): from individual species to whole genera.</title>
        <authorList>
            <person name="Goeker M."/>
        </authorList>
    </citation>
    <scope>NUCLEOTIDE SEQUENCE [LARGE SCALE GENOMIC DNA]</scope>
    <source>
        <strain evidence="2 3">DSM 22637</strain>
    </source>
</reference>
<evidence type="ECO:0000313" key="3">
    <source>
        <dbReference type="Proteomes" id="UP000245430"/>
    </source>
</evidence>
<dbReference type="InterPro" id="IPR003781">
    <property type="entry name" value="CoA-bd"/>
</dbReference>
<gene>
    <name evidence="2" type="ORF">LX78_02008</name>
</gene>
<comment type="caution">
    <text evidence="2">The sequence shown here is derived from an EMBL/GenBank/DDBJ whole genome shotgun (WGS) entry which is preliminary data.</text>
</comment>
<keyword evidence="3" id="KW-1185">Reference proteome</keyword>
<evidence type="ECO:0000259" key="1">
    <source>
        <dbReference type="Pfam" id="PF13380"/>
    </source>
</evidence>
<dbReference type="InterPro" id="IPR036291">
    <property type="entry name" value="NAD(P)-bd_dom_sf"/>
</dbReference>
<dbReference type="SUPFAM" id="SSF51735">
    <property type="entry name" value="NAD(P)-binding Rossmann-fold domains"/>
    <property type="match status" value="1"/>
</dbReference>